<organism evidence="3 4">
    <name type="scientific">Bradymonas sediminis</name>
    <dbReference type="NCBI Taxonomy" id="1548548"/>
    <lineage>
        <taxon>Bacteria</taxon>
        <taxon>Deltaproteobacteria</taxon>
        <taxon>Bradymonadales</taxon>
        <taxon>Bradymonadaceae</taxon>
        <taxon>Bradymonas</taxon>
    </lineage>
</organism>
<evidence type="ECO:0000313" key="3">
    <source>
        <dbReference type="EMBL" id="AWV88298.1"/>
    </source>
</evidence>
<dbReference type="RefSeq" id="WP_111331919.1">
    <property type="nucleotide sequence ID" value="NZ_CP030032.1"/>
</dbReference>
<dbReference type="EMBL" id="CP030032">
    <property type="protein sequence ID" value="AWV88298.1"/>
    <property type="molecule type" value="Genomic_DNA"/>
</dbReference>
<feature type="region of interest" description="Disordered" evidence="1">
    <location>
        <begin position="96"/>
        <end position="119"/>
    </location>
</feature>
<dbReference type="AlphaFoldDB" id="A0A2Z4FHW2"/>
<sequence>MTYARCRARSAGLWLGVLLFLAASGCVDLEGSRADNGSANSTSGAESTGPHGNNSQYETERAALDNTAKFRLTAEVVPGGHVSVSNHFVLSGSVDPGLTKTTSSSPHFRLTGKAMTTDP</sequence>
<feature type="region of interest" description="Disordered" evidence="1">
    <location>
        <begin position="32"/>
        <end position="60"/>
    </location>
</feature>
<dbReference type="Proteomes" id="UP000249799">
    <property type="component" value="Chromosome"/>
</dbReference>
<feature type="signal peptide" evidence="2">
    <location>
        <begin position="1"/>
        <end position="25"/>
    </location>
</feature>
<evidence type="ECO:0000256" key="2">
    <source>
        <dbReference type="SAM" id="SignalP"/>
    </source>
</evidence>
<keyword evidence="2" id="KW-0732">Signal</keyword>
<gene>
    <name evidence="3" type="ORF">DN745_02655</name>
</gene>
<evidence type="ECO:0000256" key="1">
    <source>
        <dbReference type="SAM" id="MobiDB-lite"/>
    </source>
</evidence>
<reference evidence="3 4" key="1">
    <citation type="submission" date="2018-06" db="EMBL/GenBank/DDBJ databases">
        <title>Lujinxingia sediminis gen. nov. sp. nov., a new facultative anaerobic member of the class Deltaproteobacteria, and proposal of Lujinxingaceae fam. nov.</title>
        <authorList>
            <person name="Guo L.-Y."/>
            <person name="Li C.-M."/>
            <person name="Wang S."/>
            <person name="Du Z.-J."/>
        </authorList>
    </citation>
    <scope>NUCLEOTIDE SEQUENCE [LARGE SCALE GENOMIC DNA]</scope>
    <source>
        <strain evidence="3 4">FA350</strain>
    </source>
</reference>
<feature type="chain" id="PRO_5043489894" evidence="2">
    <location>
        <begin position="26"/>
        <end position="119"/>
    </location>
</feature>
<protein>
    <submittedName>
        <fullName evidence="3">Uncharacterized protein</fullName>
    </submittedName>
</protein>
<feature type="compositionally biased region" description="Polar residues" evidence="1">
    <location>
        <begin position="35"/>
        <end position="57"/>
    </location>
</feature>
<proteinExistence type="predicted"/>
<accession>A0A2Z4FHW2</accession>
<name>A0A2Z4FHW2_9DELT</name>
<evidence type="ECO:0000313" key="4">
    <source>
        <dbReference type="Proteomes" id="UP000249799"/>
    </source>
</evidence>
<dbReference type="KEGG" id="bsed:DN745_02655"/>
<dbReference type="PROSITE" id="PS51257">
    <property type="entry name" value="PROKAR_LIPOPROTEIN"/>
    <property type="match status" value="1"/>
</dbReference>
<keyword evidence="4" id="KW-1185">Reference proteome</keyword>